<dbReference type="AlphaFoldDB" id="A0A1D1VDM6"/>
<proteinExistence type="predicted"/>
<sequence length="260" mass="29816">MRFPAYRHNLSKIICYLLFLIGISGVSSQIWDRMPRVCGQIAARSDNIWCVTNEKELWRWVWGLHDWIWVKADNLRVHNVAVAEDDSVWAVAVNGDVWKYSTNKTWAIIPGANLTMISAITDTEAIGVDAADVIWHFTNDTWQNFTGEAIWVSGGIDGDLWAVNRQSQVLHWDEDGWTEQPTPDGTEIQFVDVYDGGRVVATDKNWDLYLWINPEERVLYTQVRGPSWYRLENPHPNCKQATLTKTNIICVSDTGYINKS</sequence>
<comment type="caution">
    <text evidence="2">The sequence shown here is derived from an EMBL/GenBank/DDBJ whole genome shotgun (WGS) entry which is preliminary data.</text>
</comment>
<feature type="chain" id="PRO_5008898292" evidence="1">
    <location>
        <begin position="29"/>
        <end position="260"/>
    </location>
</feature>
<dbReference type="Proteomes" id="UP000186922">
    <property type="component" value="Unassembled WGS sequence"/>
</dbReference>
<reference evidence="2 3" key="1">
    <citation type="journal article" date="2016" name="Nat. Commun.">
        <title>Extremotolerant tardigrade genome and improved radiotolerance of human cultured cells by tardigrade-unique protein.</title>
        <authorList>
            <person name="Hashimoto T."/>
            <person name="Horikawa D.D."/>
            <person name="Saito Y."/>
            <person name="Kuwahara H."/>
            <person name="Kozuka-Hata H."/>
            <person name="Shin-I T."/>
            <person name="Minakuchi Y."/>
            <person name="Ohishi K."/>
            <person name="Motoyama A."/>
            <person name="Aizu T."/>
            <person name="Enomoto A."/>
            <person name="Kondo K."/>
            <person name="Tanaka S."/>
            <person name="Hara Y."/>
            <person name="Koshikawa S."/>
            <person name="Sagara H."/>
            <person name="Miura T."/>
            <person name="Yokobori S."/>
            <person name="Miyagawa K."/>
            <person name="Suzuki Y."/>
            <person name="Kubo T."/>
            <person name="Oyama M."/>
            <person name="Kohara Y."/>
            <person name="Fujiyama A."/>
            <person name="Arakawa K."/>
            <person name="Katayama T."/>
            <person name="Toyoda A."/>
            <person name="Kunieda T."/>
        </authorList>
    </citation>
    <scope>NUCLEOTIDE SEQUENCE [LARGE SCALE GENOMIC DNA]</scope>
    <source>
        <strain evidence="2 3">YOKOZUNA-1</strain>
    </source>
</reference>
<dbReference type="OrthoDB" id="10427527at2759"/>
<evidence type="ECO:0000313" key="2">
    <source>
        <dbReference type="EMBL" id="GAU99000.1"/>
    </source>
</evidence>
<accession>A0A1D1VDM6</accession>
<dbReference type="InterPro" id="IPR006624">
    <property type="entry name" value="Beta-propeller_rpt_TECPR"/>
</dbReference>
<evidence type="ECO:0000256" key="1">
    <source>
        <dbReference type="SAM" id="SignalP"/>
    </source>
</evidence>
<dbReference type="SMART" id="SM00706">
    <property type="entry name" value="TECPR"/>
    <property type="match status" value="4"/>
</dbReference>
<keyword evidence="3" id="KW-1185">Reference proteome</keyword>
<keyword evidence="1" id="KW-0732">Signal</keyword>
<organism evidence="2 3">
    <name type="scientific">Ramazzottius varieornatus</name>
    <name type="common">Water bear</name>
    <name type="synonym">Tardigrade</name>
    <dbReference type="NCBI Taxonomy" id="947166"/>
    <lineage>
        <taxon>Eukaryota</taxon>
        <taxon>Metazoa</taxon>
        <taxon>Ecdysozoa</taxon>
        <taxon>Tardigrada</taxon>
        <taxon>Eutardigrada</taxon>
        <taxon>Parachela</taxon>
        <taxon>Hypsibioidea</taxon>
        <taxon>Ramazzottiidae</taxon>
        <taxon>Ramazzottius</taxon>
    </lineage>
</organism>
<feature type="signal peptide" evidence="1">
    <location>
        <begin position="1"/>
        <end position="28"/>
    </location>
</feature>
<name>A0A1D1VDM6_RAMVA</name>
<dbReference type="EMBL" id="BDGG01000005">
    <property type="protein sequence ID" value="GAU99000.1"/>
    <property type="molecule type" value="Genomic_DNA"/>
</dbReference>
<gene>
    <name evidence="2" type="primary">RvY_10062-1</name>
    <name evidence="2" type="synonym">RvY_10062.1</name>
    <name evidence="2" type="ORF">RvY_10062</name>
</gene>
<protein>
    <submittedName>
        <fullName evidence="2">Uncharacterized protein</fullName>
    </submittedName>
</protein>
<evidence type="ECO:0000313" key="3">
    <source>
        <dbReference type="Proteomes" id="UP000186922"/>
    </source>
</evidence>